<reference evidence="1 2" key="1">
    <citation type="journal article" date="2018" name="Science">
        <title>The opium poppy genome and morphinan production.</title>
        <authorList>
            <person name="Guo L."/>
            <person name="Winzer T."/>
            <person name="Yang X."/>
            <person name="Li Y."/>
            <person name="Ning Z."/>
            <person name="He Z."/>
            <person name="Teodor R."/>
            <person name="Lu Y."/>
            <person name="Bowser T.A."/>
            <person name="Graham I.A."/>
            <person name="Ye K."/>
        </authorList>
    </citation>
    <scope>NUCLEOTIDE SEQUENCE [LARGE SCALE GENOMIC DNA]</scope>
    <source>
        <strain evidence="2">cv. HN1</strain>
        <tissue evidence="1">Leaves</tissue>
    </source>
</reference>
<name>A0A4Y7LBG0_PAPSO</name>
<protein>
    <submittedName>
        <fullName evidence="1">Uncharacterized protein</fullName>
    </submittedName>
</protein>
<dbReference type="Gramene" id="RZC82347">
    <property type="protein sequence ID" value="RZC82347"/>
    <property type="gene ID" value="C5167_045123"/>
</dbReference>
<evidence type="ECO:0000313" key="2">
    <source>
        <dbReference type="Proteomes" id="UP000316621"/>
    </source>
</evidence>
<dbReference type="EMBL" id="CM010725">
    <property type="protein sequence ID" value="RZC82347.1"/>
    <property type="molecule type" value="Genomic_DNA"/>
</dbReference>
<evidence type="ECO:0000313" key="1">
    <source>
        <dbReference type="EMBL" id="RZC82347.1"/>
    </source>
</evidence>
<organism evidence="1 2">
    <name type="scientific">Papaver somniferum</name>
    <name type="common">Opium poppy</name>
    <dbReference type="NCBI Taxonomy" id="3469"/>
    <lineage>
        <taxon>Eukaryota</taxon>
        <taxon>Viridiplantae</taxon>
        <taxon>Streptophyta</taxon>
        <taxon>Embryophyta</taxon>
        <taxon>Tracheophyta</taxon>
        <taxon>Spermatophyta</taxon>
        <taxon>Magnoliopsida</taxon>
        <taxon>Ranunculales</taxon>
        <taxon>Papaveraceae</taxon>
        <taxon>Papaveroideae</taxon>
        <taxon>Papaver</taxon>
    </lineage>
</organism>
<accession>A0A4Y7LBG0</accession>
<dbReference type="AlphaFoldDB" id="A0A4Y7LBG0"/>
<sequence length="63" mass="7611">MALKSIELWKKKKKGFNEWKMKMENDSEYRSQHTTNFAHQVFEEVTELVKVQPRKSMLLPVKE</sequence>
<gene>
    <name evidence="1" type="ORF">C5167_045123</name>
</gene>
<dbReference type="Proteomes" id="UP000316621">
    <property type="component" value="Chromosome 11"/>
</dbReference>
<keyword evidence="2" id="KW-1185">Reference proteome</keyword>
<proteinExistence type="predicted"/>